<gene>
    <name evidence="2" type="ORF">A1O1_07804</name>
</gene>
<feature type="compositionally biased region" description="Polar residues" evidence="1">
    <location>
        <begin position="83"/>
        <end position="116"/>
    </location>
</feature>
<sequence length="263" mass="29745">MAAAEYFASGARPPYEQSNSLFPPSQPQRAHSQPGHPYRPPQLGHSSPQLRPQSVQYAPPPPPYQSHTDDGNPNAQFAHRPAAQSQHRPSLPDQSRPQPYSINQHNQHAQQLTAYQPGSFVPQAYPYQQQQHFYPPYRSSPNYSSVDLGVGNGYSSDPERHRRKHKSQPRRISESSRSTNTDGFLGAAGGGLLGDMLFPGLGTVGGALFGWVGGKDYAKHRRWREEKRDRDQERWERKFGSSRSRSHSRDGRRRNHDQQKGYD</sequence>
<evidence type="ECO:0000256" key="1">
    <source>
        <dbReference type="SAM" id="MobiDB-lite"/>
    </source>
</evidence>
<reference evidence="2 3" key="1">
    <citation type="submission" date="2013-03" db="EMBL/GenBank/DDBJ databases">
        <title>The Genome Sequence of Capronia coronata CBS 617.96.</title>
        <authorList>
            <consortium name="The Broad Institute Genomics Platform"/>
            <person name="Cuomo C."/>
            <person name="de Hoog S."/>
            <person name="Gorbushina A."/>
            <person name="Walker B."/>
            <person name="Young S.K."/>
            <person name="Zeng Q."/>
            <person name="Gargeya S."/>
            <person name="Fitzgerald M."/>
            <person name="Haas B."/>
            <person name="Abouelleil A."/>
            <person name="Allen A.W."/>
            <person name="Alvarado L."/>
            <person name="Arachchi H.M."/>
            <person name="Berlin A.M."/>
            <person name="Chapman S.B."/>
            <person name="Gainer-Dewar J."/>
            <person name="Goldberg J."/>
            <person name="Griggs A."/>
            <person name="Gujja S."/>
            <person name="Hansen M."/>
            <person name="Howarth C."/>
            <person name="Imamovic A."/>
            <person name="Ireland A."/>
            <person name="Larimer J."/>
            <person name="McCowan C."/>
            <person name="Murphy C."/>
            <person name="Pearson M."/>
            <person name="Poon T.W."/>
            <person name="Priest M."/>
            <person name="Roberts A."/>
            <person name="Saif S."/>
            <person name="Shea T."/>
            <person name="Sisk P."/>
            <person name="Sykes S."/>
            <person name="Wortman J."/>
            <person name="Nusbaum C."/>
            <person name="Birren B."/>
        </authorList>
    </citation>
    <scope>NUCLEOTIDE SEQUENCE [LARGE SCALE GENOMIC DNA]</scope>
    <source>
        <strain evidence="2 3">CBS 617.96</strain>
    </source>
</reference>
<feature type="compositionally biased region" description="Polar residues" evidence="1">
    <location>
        <begin position="16"/>
        <end position="31"/>
    </location>
</feature>
<feature type="compositionally biased region" description="Basic residues" evidence="1">
    <location>
        <begin position="244"/>
        <end position="255"/>
    </location>
</feature>
<evidence type="ECO:0000313" key="3">
    <source>
        <dbReference type="Proteomes" id="UP000019484"/>
    </source>
</evidence>
<protein>
    <submittedName>
        <fullName evidence="2">Uncharacterized protein</fullName>
    </submittedName>
</protein>
<proteinExistence type="predicted"/>
<dbReference type="OrthoDB" id="4160109at2759"/>
<feature type="compositionally biased region" description="Basic and acidic residues" evidence="1">
    <location>
        <begin position="223"/>
        <end position="239"/>
    </location>
</feature>
<organism evidence="2 3">
    <name type="scientific">Capronia coronata CBS 617.96</name>
    <dbReference type="NCBI Taxonomy" id="1182541"/>
    <lineage>
        <taxon>Eukaryota</taxon>
        <taxon>Fungi</taxon>
        <taxon>Dikarya</taxon>
        <taxon>Ascomycota</taxon>
        <taxon>Pezizomycotina</taxon>
        <taxon>Eurotiomycetes</taxon>
        <taxon>Chaetothyriomycetidae</taxon>
        <taxon>Chaetothyriales</taxon>
        <taxon>Herpotrichiellaceae</taxon>
        <taxon>Capronia</taxon>
    </lineage>
</organism>
<keyword evidence="3" id="KW-1185">Reference proteome</keyword>
<dbReference type="EMBL" id="AMWN01000007">
    <property type="protein sequence ID" value="EXJ81739.1"/>
    <property type="molecule type" value="Genomic_DNA"/>
</dbReference>
<feature type="region of interest" description="Disordered" evidence="1">
    <location>
        <begin position="220"/>
        <end position="263"/>
    </location>
</feature>
<dbReference type="GeneID" id="19162659"/>
<feature type="compositionally biased region" description="Polar residues" evidence="1">
    <location>
        <begin position="44"/>
        <end position="56"/>
    </location>
</feature>
<name>W9YHI1_9EURO</name>
<feature type="compositionally biased region" description="Low complexity" evidence="1">
    <location>
        <begin position="122"/>
        <end position="145"/>
    </location>
</feature>
<dbReference type="RefSeq" id="XP_007726860.1">
    <property type="nucleotide sequence ID" value="XM_007728670.1"/>
</dbReference>
<dbReference type="AlphaFoldDB" id="W9YHI1"/>
<accession>W9YHI1</accession>
<comment type="caution">
    <text evidence="2">The sequence shown here is derived from an EMBL/GenBank/DDBJ whole genome shotgun (WGS) entry which is preliminary data.</text>
</comment>
<evidence type="ECO:0000313" key="2">
    <source>
        <dbReference type="EMBL" id="EXJ81739.1"/>
    </source>
</evidence>
<feature type="region of interest" description="Disordered" evidence="1">
    <location>
        <begin position="1"/>
        <end position="185"/>
    </location>
</feature>
<dbReference type="Proteomes" id="UP000019484">
    <property type="component" value="Unassembled WGS sequence"/>
</dbReference>
<dbReference type="eggNOG" id="ENOG502SD6I">
    <property type="taxonomic scope" value="Eukaryota"/>
</dbReference>
<dbReference type="HOGENOM" id="CLU_1061867_0_0_1"/>